<keyword evidence="3" id="KW-1185">Reference proteome</keyword>
<dbReference type="GO" id="GO:0070476">
    <property type="term" value="P:rRNA (guanine-N7)-methylation"/>
    <property type="evidence" value="ECO:0007669"/>
    <property type="project" value="TreeGrafter"/>
</dbReference>
<proteinExistence type="inferred from homology"/>
<dbReference type="PANTHER" id="PTHR12773:SF0">
    <property type="entry name" value="MULTIFUNCTIONAL METHYLTRANSFERASE SUBUNIT TRM112-LIKE PROTEIN"/>
    <property type="match status" value="1"/>
</dbReference>
<dbReference type="InterPro" id="IPR005651">
    <property type="entry name" value="Trm112-like"/>
</dbReference>
<dbReference type="VEuPathDB" id="TriTrypDB:ADEAN_000763600"/>
<dbReference type="InterPro" id="IPR039127">
    <property type="entry name" value="Trm112"/>
</dbReference>
<sequence length="131" mass="15103">MRLLTHNMLCCIKCNQYPLQIQPTELTRIEVDYDEEFTRRMLTRLDYDFLKAAYEELRNASKNNTNHNLADVHTMEDLPSTREAALTPEGLVLLHEVLTRIAVKNGQLVCGSCQQVYPVTDYIPNFVVDSL</sequence>
<evidence type="ECO:0000313" key="2">
    <source>
        <dbReference type="EMBL" id="CAD2220121.1"/>
    </source>
</evidence>
<dbReference type="PANTHER" id="PTHR12773">
    <property type="entry name" value="UPF0315 PROTEIN-RELATED"/>
    <property type="match status" value="1"/>
</dbReference>
<dbReference type="AlphaFoldDB" id="S9WKZ0"/>
<dbReference type="GO" id="GO:0046982">
    <property type="term" value="F:protein heterodimerization activity"/>
    <property type="evidence" value="ECO:0007669"/>
    <property type="project" value="InterPro"/>
</dbReference>
<dbReference type="Proteomes" id="UP000515908">
    <property type="component" value="Chromosome 16"/>
</dbReference>
<organism evidence="2 3">
    <name type="scientific">Angomonas deanei</name>
    <dbReference type="NCBI Taxonomy" id="59799"/>
    <lineage>
        <taxon>Eukaryota</taxon>
        <taxon>Discoba</taxon>
        <taxon>Euglenozoa</taxon>
        <taxon>Kinetoplastea</taxon>
        <taxon>Metakinetoplastina</taxon>
        <taxon>Trypanosomatida</taxon>
        <taxon>Trypanosomatidae</taxon>
        <taxon>Strigomonadinae</taxon>
        <taxon>Angomonas</taxon>
    </lineage>
</organism>
<dbReference type="Pfam" id="PF03966">
    <property type="entry name" value="Trm112p"/>
    <property type="match status" value="1"/>
</dbReference>
<evidence type="ECO:0000313" key="3">
    <source>
        <dbReference type="Proteomes" id="UP000515908"/>
    </source>
</evidence>
<gene>
    <name evidence="2" type="ORF">ADEAN_000763600</name>
</gene>
<evidence type="ECO:0000256" key="1">
    <source>
        <dbReference type="ARBA" id="ARBA00007980"/>
    </source>
</evidence>
<accession>S9WKZ0</accession>
<dbReference type="EMBL" id="LR877160">
    <property type="protein sequence ID" value="CAD2220121.1"/>
    <property type="molecule type" value="Genomic_DNA"/>
</dbReference>
<name>S9WKZ0_9TRYP</name>
<dbReference type="Gene3D" id="2.20.25.10">
    <property type="match status" value="1"/>
</dbReference>
<dbReference type="SUPFAM" id="SSF158997">
    <property type="entry name" value="Trm112p-like"/>
    <property type="match status" value="1"/>
</dbReference>
<dbReference type="GO" id="GO:0030488">
    <property type="term" value="P:tRNA methylation"/>
    <property type="evidence" value="ECO:0007669"/>
    <property type="project" value="TreeGrafter"/>
</dbReference>
<protein>
    <submittedName>
        <fullName evidence="2">Trm112p-like protein, putative</fullName>
    </submittedName>
</protein>
<comment type="similarity">
    <text evidence="1">Belongs to the TRM112 family.</text>
</comment>
<reference evidence="2 3" key="1">
    <citation type="submission" date="2020-08" db="EMBL/GenBank/DDBJ databases">
        <authorList>
            <person name="Newling K."/>
            <person name="Davey J."/>
            <person name="Forrester S."/>
        </authorList>
    </citation>
    <scope>NUCLEOTIDE SEQUENCE [LARGE SCALE GENOMIC DNA]</scope>
    <source>
        <strain evidence="3">Crithidia deanei Carvalho (ATCC PRA-265)</strain>
    </source>
</reference>
<dbReference type="OrthoDB" id="2187549at2759"/>